<gene>
    <name evidence="2" type="ORF">JCM9152_140</name>
</gene>
<accession>W4Q9S2</accession>
<comment type="caution">
    <text evidence="2">The sequence shown here is derived from an EMBL/GenBank/DDBJ whole genome shotgun (WGS) entry which is preliminary data.</text>
</comment>
<evidence type="ECO:0000313" key="2">
    <source>
        <dbReference type="EMBL" id="GAE28806.1"/>
    </source>
</evidence>
<feature type="transmembrane region" description="Helical" evidence="1">
    <location>
        <begin position="146"/>
        <end position="163"/>
    </location>
</feature>
<organism evidence="2 3">
    <name type="scientific">Halalkalibacter hemicellulosilyticusJCM 9152</name>
    <dbReference type="NCBI Taxonomy" id="1236971"/>
    <lineage>
        <taxon>Bacteria</taxon>
        <taxon>Bacillati</taxon>
        <taxon>Bacillota</taxon>
        <taxon>Bacilli</taxon>
        <taxon>Bacillales</taxon>
        <taxon>Bacillaceae</taxon>
        <taxon>Halalkalibacter</taxon>
    </lineage>
</organism>
<feature type="transmembrane region" description="Helical" evidence="1">
    <location>
        <begin position="101"/>
        <end position="126"/>
    </location>
</feature>
<evidence type="ECO:0000313" key="3">
    <source>
        <dbReference type="Proteomes" id="UP000018895"/>
    </source>
</evidence>
<sequence length="246" mass="28515">MWKNSIWLVKKELKFHSGSFLLTMITAAFIGLITIPLFDMFARQVYGGEDIIYSKFIHDLIFLGILPSFSTLFMSGPYLTFRTIKEDPFGKRIGFYRALPIPISVIALNRVVFMLLTLLLMSIVFYSVLTIGIAKPLFQYVSVENWLIFIIVWFGYSLLFGSFNTFVEFGTNGKMLYLFSFVFLLIYIVLIILFQKIFNVGIVEWSFRLIEDYGWFAASISVLVGGSTCMIFYHILKKRLLTRDYV</sequence>
<keyword evidence="3" id="KW-1185">Reference proteome</keyword>
<feature type="transmembrane region" description="Helical" evidence="1">
    <location>
        <begin position="214"/>
        <end position="236"/>
    </location>
</feature>
<protein>
    <submittedName>
        <fullName evidence="2">Uncharacterized protein</fullName>
    </submittedName>
</protein>
<reference evidence="2" key="1">
    <citation type="journal article" date="2014" name="Genome Announc.">
        <title>Draft Genome Sequences of Three Alkaliphilic Bacillus Strains, Bacillus wakoensis JCM 9140T, Bacillus akibai JCM 9157T, and Bacillus hemicellulosilyticus JCM 9152T.</title>
        <authorList>
            <person name="Yuki M."/>
            <person name="Oshima K."/>
            <person name="Suda W."/>
            <person name="Oshida Y."/>
            <person name="Kitamura K."/>
            <person name="Iida T."/>
            <person name="Hattori M."/>
            <person name="Ohkuma M."/>
        </authorList>
    </citation>
    <scope>NUCLEOTIDE SEQUENCE [LARGE SCALE GENOMIC DNA]</scope>
    <source>
        <strain evidence="2">JCM 9152</strain>
    </source>
</reference>
<evidence type="ECO:0000256" key="1">
    <source>
        <dbReference type="SAM" id="Phobius"/>
    </source>
</evidence>
<dbReference type="STRING" id="1236971.JCM9152_140"/>
<dbReference type="Proteomes" id="UP000018895">
    <property type="component" value="Unassembled WGS sequence"/>
</dbReference>
<keyword evidence="1" id="KW-1133">Transmembrane helix</keyword>
<dbReference type="RefSeq" id="WP_035339772.1">
    <property type="nucleotide sequence ID" value="NZ_BAUU01000001.1"/>
</dbReference>
<keyword evidence="1" id="KW-0812">Transmembrane</keyword>
<dbReference type="EMBL" id="BAUU01000001">
    <property type="protein sequence ID" value="GAE28806.1"/>
    <property type="molecule type" value="Genomic_DNA"/>
</dbReference>
<feature type="transmembrane region" description="Helical" evidence="1">
    <location>
        <begin position="175"/>
        <end position="194"/>
    </location>
</feature>
<keyword evidence="1" id="KW-0472">Membrane</keyword>
<dbReference type="AlphaFoldDB" id="W4Q9S2"/>
<dbReference type="OrthoDB" id="2380965at2"/>
<name>W4Q9S2_9BACI</name>
<feature type="transmembrane region" description="Helical" evidence="1">
    <location>
        <begin position="20"/>
        <end position="41"/>
    </location>
</feature>
<proteinExistence type="predicted"/>
<feature type="transmembrane region" description="Helical" evidence="1">
    <location>
        <begin position="61"/>
        <end position="81"/>
    </location>
</feature>